<feature type="transmembrane region" description="Helical" evidence="1">
    <location>
        <begin position="107"/>
        <end position="128"/>
    </location>
</feature>
<feature type="domain" description="DUF6249" evidence="2">
    <location>
        <begin position="14"/>
        <end position="128"/>
    </location>
</feature>
<reference evidence="4" key="1">
    <citation type="journal article" date="2019" name="Int. J. Syst. Evol. Microbiol.">
        <title>The Global Catalogue of Microorganisms (GCM) 10K type strain sequencing project: providing services to taxonomists for standard genome sequencing and annotation.</title>
        <authorList>
            <consortium name="The Broad Institute Genomics Platform"/>
            <consortium name="The Broad Institute Genome Sequencing Center for Infectious Disease"/>
            <person name="Wu L."/>
            <person name="Ma J."/>
        </authorList>
    </citation>
    <scope>NUCLEOTIDE SEQUENCE [LARGE SCALE GENOMIC DNA]</scope>
    <source>
        <strain evidence="4">CCUG 62945</strain>
    </source>
</reference>
<comment type="caution">
    <text evidence="3">The sequence shown here is derived from an EMBL/GenBank/DDBJ whole genome shotgun (WGS) entry which is preliminary data.</text>
</comment>
<gene>
    <name evidence="3" type="ORF">ACFQNF_09635</name>
</gene>
<feature type="transmembrane region" description="Helical" evidence="1">
    <location>
        <begin position="82"/>
        <end position="101"/>
    </location>
</feature>
<name>A0ABW2QYJ0_9NEIS</name>
<protein>
    <submittedName>
        <fullName evidence="3">DUF6249 domain-containing protein</fullName>
    </submittedName>
</protein>
<keyword evidence="1" id="KW-0812">Transmembrane</keyword>
<proteinExistence type="predicted"/>
<feature type="transmembrane region" description="Helical" evidence="1">
    <location>
        <begin position="12"/>
        <end position="32"/>
    </location>
</feature>
<evidence type="ECO:0000313" key="4">
    <source>
        <dbReference type="Proteomes" id="UP001596473"/>
    </source>
</evidence>
<dbReference type="EMBL" id="JBHTBQ010000014">
    <property type="protein sequence ID" value="MFC7420144.1"/>
    <property type="molecule type" value="Genomic_DNA"/>
</dbReference>
<evidence type="ECO:0000313" key="3">
    <source>
        <dbReference type="EMBL" id="MFC7420144.1"/>
    </source>
</evidence>
<evidence type="ECO:0000259" key="2">
    <source>
        <dbReference type="Pfam" id="PF19762"/>
    </source>
</evidence>
<dbReference type="RefSeq" id="WP_380187772.1">
    <property type="nucleotide sequence ID" value="NZ_JBHTBQ010000014.1"/>
</dbReference>
<sequence>MNALQAFFPPDTIICIVSILMPVFIVAIVFYFHHQKLQLQHETIQKMLSKDLPIPPELFNSPAKEIIKNLSSTKISTASTRLHQALTLVGVGAGLLVFFRYSDFPSIFCWTGAIPLAIGLAQLLGVFLDPLVSKKVSIDD</sequence>
<keyword evidence="1" id="KW-0472">Membrane</keyword>
<keyword evidence="1" id="KW-1133">Transmembrane helix</keyword>
<dbReference type="Proteomes" id="UP001596473">
    <property type="component" value="Unassembled WGS sequence"/>
</dbReference>
<dbReference type="Pfam" id="PF19762">
    <property type="entry name" value="DUF6249"/>
    <property type="match status" value="1"/>
</dbReference>
<accession>A0ABW2QYJ0</accession>
<organism evidence="3 4">
    <name type="scientific">Iodobacter arcticus</name>
    <dbReference type="NCBI Taxonomy" id="590593"/>
    <lineage>
        <taxon>Bacteria</taxon>
        <taxon>Pseudomonadati</taxon>
        <taxon>Pseudomonadota</taxon>
        <taxon>Betaproteobacteria</taxon>
        <taxon>Neisseriales</taxon>
        <taxon>Chitinibacteraceae</taxon>
        <taxon>Iodobacter</taxon>
    </lineage>
</organism>
<keyword evidence="4" id="KW-1185">Reference proteome</keyword>
<dbReference type="InterPro" id="IPR046216">
    <property type="entry name" value="DUF6249"/>
</dbReference>
<evidence type="ECO:0000256" key="1">
    <source>
        <dbReference type="SAM" id="Phobius"/>
    </source>
</evidence>